<dbReference type="EMBL" id="GEDC01031435">
    <property type="protein sequence ID" value="JAS05863.1"/>
    <property type="molecule type" value="Transcribed_RNA"/>
</dbReference>
<evidence type="ECO:0000256" key="3">
    <source>
        <dbReference type="ARBA" id="ARBA00060902"/>
    </source>
</evidence>
<evidence type="ECO:0000313" key="6">
    <source>
        <dbReference type="EMBL" id="JAS11716.1"/>
    </source>
</evidence>
<dbReference type="EMBL" id="GEDC01025582">
    <property type="protein sequence ID" value="JAS11716.1"/>
    <property type="molecule type" value="Transcribed_RNA"/>
</dbReference>
<feature type="signal peptide" evidence="4">
    <location>
        <begin position="1"/>
        <end position="24"/>
    </location>
</feature>
<dbReference type="GO" id="GO:0005615">
    <property type="term" value="C:extracellular space"/>
    <property type="evidence" value="ECO:0007669"/>
    <property type="project" value="TreeGrafter"/>
</dbReference>
<dbReference type="SMART" id="SM00700">
    <property type="entry name" value="JHBP"/>
    <property type="match status" value="1"/>
</dbReference>
<dbReference type="InterPro" id="IPR010562">
    <property type="entry name" value="Haemolymph_juvenile_hormone-bd"/>
</dbReference>
<evidence type="ECO:0000313" key="5">
    <source>
        <dbReference type="EMBL" id="JAS05863.1"/>
    </source>
</evidence>
<dbReference type="InterPro" id="IPR038606">
    <property type="entry name" value="To_sf"/>
</dbReference>
<feature type="chain" id="PRO_5008580409" evidence="4">
    <location>
        <begin position="25"/>
        <end position="250"/>
    </location>
</feature>
<name>A0A1B6CE34_9HEMI</name>
<reference evidence="6" key="1">
    <citation type="submission" date="2015-12" db="EMBL/GenBank/DDBJ databases">
        <title>De novo transcriptome assembly of four potential Pierce s Disease insect vectors from Arizona vineyards.</title>
        <authorList>
            <person name="Tassone E.E."/>
        </authorList>
    </citation>
    <scope>NUCLEOTIDE SEQUENCE</scope>
</reference>
<dbReference type="AlphaFoldDB" id="A0A1B6CE34"/>
<dbReference type="EMBL" id="GEDC01019257">
    <property type="protein sequence ID" value="JAS18041.1"/>
    <property type="molecule type" value="Transcribed_RNA"/>
</dbReference>
<evidence type="ECO:0000256" key="4">
    <source>
        <dbReference type="SAM" id="SignalP"/>
    </source>
</evidence>
<sequence>LLSSSTMKLLICVGLLAFCAIASASLCNIHDAEFDDCVKKALQDNIVKLSKEGIKDIGLPRLDPFYVPETHMVYKNGEMDVQSITRNSYTHGIRNVKIFAFRSKLDDRDDMRMEIDFMLPKVLVEGTYKTDGKIADLKISGRGVYNISMTNVSGTAKVEAHMIEKDGEEYLRIHKIGLRPEVGTMKVYASNLVDGNPELSSIALTFINQFWRMFYDQMLPYAEEGFDKVLRSTVNQYTMKVPFNQIFDTQ</sequence>
<protein>
    <submittedName>
        <fullName evidence="6">Uncharacterized protein</fullName>
    </submittedName>
</protein>
<accession>A0A1B6CE34</accession>
<dbReference type="FunFam" id="3.15.10.30:FF:000001">
    <property type="entry name" value="Takeout-like protein 1"/>
    <property type="match status" value="1"/>
</dbReference>
<dbReference type="Gene3D" id="3.15.10.30">
    <property type="entry name" value="Haemolymph juvenile hormone binding protein"/>
    <property type="match status" value="1"/>
</dbReference>
<evidence type="ECO:0000313" key="7">
    <source>
        <dbReference type="EMBL" id="JAS18041.1"/>
    </source>
</evidence>
<dbReference type="Pfam" id="PF06585">
    <property type="entry name" value="JHBP"/>
    <property type="match status" value="1"/>
</dbReference>
<evidence type="ECO:0000256" key="1">
    <source>
        <dbReference type="ARBA" id="ARBA00022729"/>
    </source>
</evidence>
<proteinExistence type="inferred from homology"/>
<feature type="non-terminal residue" evidence="6">
    <location>
        <position position="1"/>
    </location>
</feature>
<dbReference type="PANTHER" id="PTHR11008">
    <property type="entry name" value="PROTEIN TAKEOUT-LIKE PROTEIN"/>
    <property type="match status" value="1"/>
</dbReference>
<dbReference type="EMBL" id="GEDC01000048">
    <property type="protein sequence ID" value="JAS37250.1"/>
    <property type="molecule type" value="Transcribed_RNA"/>
</dbReference>
<comment type="similarity">
    <text evidence="3">Belongs to the TO family.</text>
</comment>
<keyword evidence="2" id="KW-0090">Biological rhythms</keyword>
<gene>
    <name evidence="8" type="ORF">g.24454</name>
    <name evidence="7" type="ORF">g.24456</name>
    <name evidence="9" type="ORF">g.24458</name>
    <name evidence="5" type="ORF">g.24461</name>
    <name evidence="6" type="ORF">g.24463</name>
</gene>
<keyword evidence="1 4" id="KW-0732">Signal</keyword>
<dbReference type="EMBL" id="GEDC01002069">
    <property type="protein sequence ID" value="JAS35229.1"/>
    <property type="molecule type" value="Transcribed_RNA"/>
</dbReference>
<evidence type="ECO:0000313" key="9">
    <source>
        <dbReference type="EMBL" id="JAS37250.1"/>
    </source>
</evidence>
<organism evidence="6">
    <name type="scientific">Clastoptera arizonana</name>
    <name type="common">Arizona spittle bug</name>
    <dbReference type="NCBI Taxonomy" id="38151"/>
    <lineage>
        <taxon>Eukaryota</taxon>
        <taxon>Metazoa</taxon>
        <taxon>Ecdysozoa</taxon>
        <taxon>Arthropoda</taxon>
        <taxon>Hexapoda</taxon>
        <taxon>Insecta</taxon>
        <taxon>Pterygota</taxon>
        <taxon>Neoptera</taxon>
        <taxon>Paraneoptera</taxon>
        <taxon>Hemiptera</taxon>
        <taxon>Auchenorrhyncha</taxon>
        <taxon>Cercopoidea</taxon>
        <taxon>Clastopteridae</taxon>
        <taxon>Clastoptera</taxon>
    </lineage>
</organism>
<evidence type="ECO:0000256" key="2">
    <source>
        <dbReference type="ARBA" id="ARBA00023108"/>
    </source>
</evidence>
<dbReference type="GO" id="GO:0007623">
    <property type="term" value="P:circadian rhythm"/>
    <property type="evidence" value="ECO:0007669"/>
    <property type="project" value="UniProtKB-ARBA"/>
</dbReference>
<evidence type="ECO:0000313" key="8">
    <source>
        <dbReference type="EMBL" id="JAS35229.1"/>
    </source>
</evidence>
<dbReference type="PANTHER" id="PTHR11008:SF18">
    <property type="entry name" value="BCDNA.GH05536-RELATED"/>
    <property type="match status" value="1"/>
</dbReference>